<reference evidence="16" key="1">
    <citation type="journal article" date="2019" name="Int. J. Syst. Evol. Microbiol.">
        <title>The Global Catalogue of Microorganisms (GCM) 10K type strain sequencing project: providing services to taxonomists for standard genome sequencing and annotation.</title>
        <authorList>
            <consortium name="The Broad Institute Genomics Platform"/>
            <consortium name="The Broad Institute Genome Sequencing Center for Infectious Disease"/>
            <person name="Wu L."/>
            <person name="Ma J."/>
        </authorList>
    </citation>
    <scope>NUCLEOTIDE SEQUENCE [LARGE SCALE GENOMIC DNA]</scope>
    <source>
        <strain evidence="16">CECT 7806</strain>
    </source>
</reference>
<evidence type="ECO:0000256" key="8">
    <source>
        <dbReference type="ARBA" id="ARBA00022833"/>
    </source>
</evidence>
<gene>
    <name evidence="15" type="ORF">QWZ18_29365</name>
</gene>
<comment type="cofactor">
    <cofactor evidence="1">
        <name>Zn(2+)</name>
        <dbReference type="ChEBI" id="CHEBI:29105"/>
    </cofactor>
</comment>
<evidence type="ECO:0000256" key="6">
    <source>
        <dbReference type="ARBA" id="ARBA00022723"/>
    </source>
</evidence>
<evidence type="ECO:0000313" key="15">
    <source>
        <dbReference type="EMBL" id="MDN3574694.1"/>
    </source>
</evidence>
<keyword evidence="10 15" id="KW-0482">Metalloprotease</keyword>
<evidence type="ECO:0000256" key="12">
    <source>
        <dbReference type="SAM" id="MobiDB-lite"/>
    </source>
</evidence>
<dbReference type="PANTHER" id="PTHR43221">
    <property type="entry name" value="PROTEASE HTPX"/>
    <property type="match status" value="1"/>
</dbReference>
<dbReference type="RefSeq" id="WP_238291359.1">
    <property type="nucleotide sequence ID" value="NZ_BPQS01000037.1"/>
</dbReference>
<keyword evidence="16" id="KW-1185">Reference proteome</keyword>
<protein>
    <submittedName>
        <fullName evidence="15">M48 family metalloprotease</fullName>
        <ecNumber evidence="15">3.4.24.-</ecNumber>
    </submittedName>
</protein>
<dbReference type="Pfam" id="PF01435">
    <property type="entry name" value="Peptidase_M48"/>
    <property type="match status" value="1"/>
</dbReference>
<dbReference type="EMBL" id="JAUFPT010000111">
    <property type="protein sequence ID" value="MDN3574694.1"/>
    <property type="molecule type" value="Genomic_DNA"/>
</dbReference>
<feature type="transmembrane region" description="Helical" evidence="13">
    <location>
        <begin position="18"/>
        <end position="38"/>
    </location>
</feature>
<feature type="transmembrane region" description="Helical" evidence="13">
    <location>
        <begin position="552"/>
        <end position="572"/>
    </location>
</feature>
<dbReference type="GO" id="GO:0008237">
    <property type="term" value="F:metallopeptidase activity"/>
    <property type="evidence" value="ECO:0007669"/>
    <property type="project" value="UniProtKB-KW"/>
</dbReference>
<dbReference type="CDD" id="cd07328">
    <property type="entry name" value="M48_Ste24p_like"/>
    <property type="match status" value="1"/>
</dbReference>
<evidence type="ECO:0000256" key="2">
    <source>
        <dbReference type="ARBA" id="ARBA00004651"/>
    </source>
</evidence>
<organism evidence="15 16">
    <name type="scientific">Methylobacterium longum</name>
    <dbReference type="NCBI Taxonomy" id="767694"/>
    <lineage>
        <taxon>Bacteria</taxon>
        <taxon>Pseudomonadati</taxon>
        <taxon>Pseudomonadota</taxon>
        <taxon>Alphaproteobacteria</taxon>
        <taxon>Hyphomicrobiales</taxon>
        <taxon>Methylobacteriaceae</taxon>
        <taxon>Methylobacterium</taxon>
    </lineage>
</organism>
<dbReference type="InterPro" id="IPR050083">
    <property type="entry name" value="HtpX_protease"/>
</dbReference>
<feature type="transmembrane region" description="Helical" evidence="13">
    <location>
        <begin position="584"/>
        <end position="604"/>
    </location>
</feature>
<accession>A0ABT8AZK6</accession>
<evidence type="ECO:0000256" key="9">
    <source>
        <dbReference type="ARBA" id="ARBA00022989"/>
    </source>
</evidence>
<feature type="domain" description="Peptidase M48" evidence="14">
    <location>
        <begin position="305"/>
        <end position="473"/>
    </location>
</feature>
<keyword evidence="9 13" id="KW-1133">Transmembrane helix</keyword>
<evidence type="ECO:0000256" key="7">
    <source>
        <dbReference type="ARBA" id="ARBA00022801"/>
    </source>
</evidence>
<evidence type="ECO:0000313" key="16">
    <source>
        <dbReference type="Proteomes" id="UP001244297"/>
    </source>
</evidence>
<evidence type="ECO:0000256" key="10">
    <source>
        <dbReference type="ARBA" id="ARBA00023049"/>
    </source>
</evidence>
<name>A0ABT8AZK6_9HYPH</name>
<evidence type="ECO:0000256" key="1">
    <source>
        <dbReference type="ARBA" id="ARBA00001947"/>
    </source>
</evidence>
<keyword evidence="3" id="KW-1003">Cell membrane</keyword>
<keyword evidence="5 13" id="KW-0812">Transmembrane</keyword>
<evidence type="ECO:0000256" key="11">
    <source>
        <dbReference type="ARBA" id="ARBA00023136"/>
    </source>
</evidence>
<keyword evidence="6" id="KW-0479">Metal-binding</keyword>
<keyword evidence="11 13" id="KW-0472">Membrane</keyword>
<evidence type="ECO:0000256" key="5">
    <source>
        <dbReference type="ARBA" id="ARBA00022692"/>
    </source>
</evidence>
<feature type="region of interest" description="Disordered" evidence="12">
    <location>
        <begin position="444"/>
        <end position="467"/>
    </location>
</feature>
<comment type="caution">
    <text evidence="15">The sequence shown here is derived from an EMBL/GenBank/DDBJ whole genome shotgun (WGS) entry which is preliminary data.</text>
</comment>
<evidence type="ECO:0000256" key="13">
    <source>
        <dbReference type="SAM" id="Phobius"/>
    </source>
</evidence>
<proteinExistence type="predicted"/>
<feature type="transmembrane region" description="Helical" evidence="13">
    <location>
        <begin position="119"/>
        <end position="142"/>
    </location>
</feature>
<keyword evidence="7 15" id="KW-0378">Hydrolase</keyword>
<evidence type="ECO:0000256" key="4">
    <source>
        <dbReference type="ARBA" id="ARBA00022670"/>
    </source>
</evidence>
<dbReference type="Proteomes" id="UP001244297">
    <property type="component" value="Unassembled WGS sequence"/>
</dbReference>
<keyword evidence="8" id="KW-0862">Zinc</keyword>
<dbReference type="PANTHER" id="PTHR43221:SF1">
    <property type="entry name" value="PROTEASE HTPX"/>
    <property type="match status" value="1"/>
</dbReference>
<evidence type="ECO:0000259" key="14">
    <source>
        <dbReference type="Pfam" id="PF01435"/>
    </source>
</evidence>
<sequence length="717" mass="75266">MIVPLHDDRRNKRRLPPVVWLIAWVVGVPALLGGLGAWEVERGQATAENVTRRQVELPVSVVQLRLLAATDPYASVRFEGARTAYGAALAVDRAQEALAAVTRDLPLARARAWMPSATLGGALLALLAGLVALGGAAAAGLWARRSRDALLASFGLVRRALPVLLGLQIVGLSLAVLAAALFEATGLWFTQRFSAGEAKLLLAALVIAALAAWAAVAAVRGLRGVFALFTPEPIDVRGRALDEAEAPGLWRLVRELAGRGDALAPDAVVVGLTGGFFVTEGAVRLGSNGQTLTGRTLYLPVPYLGVLDGRELSAVIGHELAHFAGEDTAYSRRFTPIYAGLHRALAALGNAGPGDLLTRPAAYVGHRSLGTFDAAVARWSRAREFEADRRGALVSGAPPAASALLRVGVLGPVVGETLGSAFDEPDAAPDDLVAGVLDAIPATGFPDPGSHLDDRQAHPTDTHPPDRQRIAALGVPLDAELFARAARPLTEADRAWPAALVADWAGLCRGLSADFLTGAREHRAAERTYLEEAAAAVPVEETLVHENGSPMVWTMGVLALLFAGAGAALLLYPRALGIAQDALAQQILVGVAAAGVAWAGIYAARVHRRGRIPLLVLTPDALRSPLLDGAVVWQDVADFQVTHGKRLTLTLALAPEATLPRAKRLVSQARVSRRRRQVSVQSLGARGLKPDAFAALIGRYLAASRARVHLSATSTGI</sequence>
<evidence type="ECO:0000256" key="3">
    <source>
        <dbReference type="ARBA" id="ARBA00022475"/>
    </source>
</evidence>
<feature type="transmembrane region" description="Helical" evidence="13">
    <location>
        <begin position="163"/>
        <end position="188"/>
    </location>
</feature>
<keyword evidence="4" id="KW-0645">Protease</keyword>
<feature type="compositionally biased region" description="Basic and acidic residues" evidence="12">
    <location>
        <begin position="450"/>
        <end position="467"/>
    </location>
</feature>
<dbReference type="InterPro" id="IPR001915">
    <property type="entry name" value="Peptidase_M48"/>
</dbReference>
<comment type="subcellular location">
    <subcellularLocation>
        <location evidence="2">Cell membrane</location>
        <topology evidence="2">Multi-pass membrane protein</topology>
    </subcellularLocation>
</comment>
<feature type="transmembrane region" description="Helical" evidence="13">
    <location>
        <begin position="200"/>
        <end position="219"/>
    </location>
</feature>
<dbReference type="EC" id="3.4.24.-" evidence="15"/>